<proteinExistence type="predicted"/>
<sequence length="110" mass="12144">MRAPFTAVKARNGAFPAKIQGQPLRAVNNILQNQIVNGGVGVSVLGANIKQIATRDAVRAIVEHMQTVAAPDQHQFTKLVCMFREHILRIAIGNRDSLAVIRKKVFFQKD</sequence>
<protein>
    <submittedName>
        <fullName evidence="1">Uncharacterized protein</fullName>
    </submittedName>
</protein>
<dbReference type="HOGENOM" id="CLU_2166518_0_0_6"/>
<dbReference type="KEGG" id="cko:CKO_03096"/>
<gene>
    <name evidence="1" type="ordered locus">CKO_03096</name>
</gene>
<keyword evidence="2" id="KW-1185">Reference proteome</keyword>
<organism evidence="1 2">
    <name type="scientific">Citrobacter koseri (strain ATCC BAA-895 / CDC 4225-83 / SGSC4696)</name>
    <dbReference type="NCBI Taxonomy" id="290338"/>
    <lineage>
        <taxon>Bacteria</taxon>
        <taxon>Pseudomonadati</taxon>
        <taxon>Pseudomonadota</taxon>
        <taxon>Gammaproteobacteria</taxon>
        <taxon>Enterobacterales</taxon>
        <taxon>Enterobacteriaceae</taxon>
        <taxon>Citrobacter</taxon>
    </lineage>
</organism>
<dbReference type="Proteomes" id="UP000008148">
    <property type="component" value="Chromosome"/>
</dbReference>
<dbReference type="AlphaFoldDB" id="A8AL24"/>
<name>A8AL24_CITK8</name>
<reference evidence="1 2" key="1">
    <citation type="submission" date="2007-08" db="EMBL/GenBank/DDBJ databases">
        <authorList>
            <consortium name="The Citrobacter koseri Genome Sequencing Project"/>
            <person name="McClelland M."/>
            <person name="Sanderson E.K."/>
            <person name="Porwollik S."/>
            <person name="Spieth J."/>
            <person name="Clifton W.S."/>
            <person name="Latreille P."/>
            <person name="Courtney L."/>
            <person name="Wang C."/>
            <person name="Pepin K."/>
            <person name="Bhonagiri V."/>
            <person name="Nash W."/>
            <person name="Johnson M."/>
            <person name="Thiruvilangam P."/>
            <person name="Wilson R."/>
        </authorList>
    </citation>
    <scope>NUCLEOTIDE SEQUENCE [LARGE SCALE GENOMIC DNA]</scope>
    <source>
        <strain evidence="2">ATCC BAA-895 / CDC 4225-83 / SGSC4696</strain>
    </source>
</reference>
<evidence type="ECO:0000313" key="1">
    <source>
        <dbReference type="EMBL" id="ABV14187.1"/>
    </source>
</evidence>
<evidence type="ECO:0000313" key="2">
    <source>
        <dbReference type="Proteomes" id="UP000008148"/>
    </source>
</evidence>
<dbReference type="EMBL" id="CP000822">
    <property type="protein sequence ID" value="ABV14187.1"/>
    <property type="molecule type" value="Genomic_DNA"/>
</dbReference>
<accession>A8AL24</accession>